<evidence type="ECO:0000313" key="1">
    <source>
        <dbReference type="EMBL" id="GKU90779.1"/>
    </source>
</evidence>
<sequence length="50" mass="5573">MINSEPCALVGSVSRVYGVCRVSGFGFWGVTQLQGKFFLTASTRKNEEEW</sequence>
<name>A0AAV5HZ54_9ROSI</name>
<accession>A0AAV5HZ54</accession>
<proteinExistence type="predicted"/>
<gene>
    <name evidence="1" type="ORF">SLEP1_g4732</name>
</gene>
<reference evidence="1 2" key="1">
    <citation type="journal article" date="2021" name="Commun. Biol.">
        <title>The genome of Shorea leprosula (Dipterocarpaceae) highlights the ecological relevance of drought in aseasonal tropical rainforests.</title>
        <authorList>
            <person name="Ng K.K.S."/>
            <person name="Kobayashi M.J."/>
            <person name="Fawcett J.A."/>
            <person name="Hatakeyama M."/>
            <person name="Paape T."/>
            <person name="Ng C.H."/>
            <person name="Ang C.C."/>
            <person name="Tnah L.H."/>
            <person name="Lee C.T."/>
            <person name="Nishiyama T."/>
            <person name="Sese J."/>
            <person name="O'Brien M.J."/>
            <person name="Copetti D."/>
            <person name="Mohd Noor M.I."/>
            <person name="Ong R.C."/>
            <person name="Putra M."/>
            <person name="Sireger I.Z."/>
            <person name="Indrioko S."/>
            <person name="Kosugi Y."/>
            <person name="Izuno A."/>
            <person name="Isagi Y."/>
            <person name="Lee S.L."/>
            <person name="Shimizu K.K."/>
        </authorList>
    </citation>
    <scope>NUCLEOTIDE SEQUENCE [LARGE SCALE GENOMIC DNA]</scope>
    <source>
        <strain evidence="1">214</strain>
    </source>
</reference>
<dbReference type="EMBL" id="BPVZ01000004">
    <property type="protein sequence ID" value="GKU90779.1"/>
    <property type="molecule type" value="Genomic_DNA"/>
</dbReference>
<dbReference type="Proteomes" id="UP001054252">
    <property type="component" value="Unassembled WGS sequence"/>
</dbReference>
<dbReference type="AlphaFoldDB" id="A0AAV5HZ54"/>
<protein>
    <submittedName>
        <fullName evidence="1">Uncharacterized protein</fullName>
    </submittedName>
</protein>
<comment type="caution">
    <text evidence="1">The sequence shown here is derived from an EMBL/GenBank/DDBJ whole genome shotgun (WGS) entry which is preliminary data.</text>
</comment>
<keyword evidence="2" id="KW-1185">Reference proteome</keyword>
<evidence type="ECO:0000313" key="2">
    <source>
        <dbReference type="Proteomes" id="UP001054252"/>
    </source>
</evidence>
<organism evidence="1 2">
    <name type="scientific">Rubroshorea leprosula</name>
    <dbReference type="NCBI Taxonomy" id="152421"/>
    <lineage>
        <taxon>Eukaryota</taxon>
        <taxon>Viridiplantae</taxon>
        <taxon>Streptophyta</taxon>
        <taxon>Embryophyta</taxon>
        <taxon>Tracheophyta</taxon>
        <taxon>Spermatophyta</taxon>
        <taxon>Magnoliopsida</taxon>
        <taxon>eudicotyledons</taxon>
        <taxon>Gunneridae</taxon>
        <taxon>Pentapetalae</taxon>
        <taxon>rosids</taxon>
        <taxon>malvids</taxon>
        <taxon>Malvales</taxon>
        <taxon>Dipterocarpaceae</taxon>
        <taxon>Rubroshorea</taxon>
    </lineage>
</organism>